<name>A0A6C2YI44_9BACT</name>
<accession>A0A6C2YI44</accession>
<dbReference type="KEGG" id="tim:GMBLW1_31470"/>
<dbReference type="EMBL" id="LR586016">
    <property type="protein sequence ID" value="VIP00813.1"/>
    <property type="molecule type" value="Genomic_DNA"/>
</dbReference>
<organism evidence="1">
    <name type="scientific">Tuwongella immobilis</name>
    <dbReference type="NCBI Taxonomy" id="692036"/>
    <lineage>
        <taxon>Bacteria</taxon>
        <taxon>Pseudomonadati</taxon>
        <taxon>Planctomycetota</taxon>
        <taxon>Planctomycetia</taxon>
        <taxon>Gemmatales</taxon>
        <taxon>Gemmataceae</taxon>
        <taxon>Tuwongella</taxon>
    </lineage>
</organism>
<protein>
    <submittedName>
        <fullName evidence="1">Uncharacterized protein</fullName>
    </submittedName>
</protein>
<proteinExistence type="predicted"/>
<dbReference type="AlphaFoldDB" id="A0A6C2YI44"/>
<evidence type="ECO:0000313" key="2">
    <source>
        <dbReference type="Proteomes" id="UP000464378"/>
    </source>
</evidence>
<reference evidence="1" key="1">
    <citation type="submission" date="2019-04" db="EMBL/GenBank/DDBJ databases">
        <authorList>
            <consortium name="Science for Life Laboratories"/>
        </authorList>
    </citation>
    <scope>NUCLEOTIDE SEQUENCE</scope>
    <source>
        <strain evidence="1">MBLW1</strain>
    </source>
</reference>
<dbReference type="Proteomes" id="UP000464378">
    <property type="component" value="Chromosome"/>
</dbReference>
<dbReference type="InParanoid" id="A0A6C2YI44"/>
<gene>
    <name evidence="1" type="ORF">GMBLW1_31470</name>
</gene>
<sequence>MILQSHAAFDTLAEYSPETGDFALFSRGFEPARVASAQPAGIFGHLAGQRVMLYRWCGMLYLQIADLQLPMDRHVVELRSDNINRTLRVLADGAVVCELRYNVQPLDPPLLDDPTPFIEDEDFDFGLLLANVSQDNTRQQRMFAES</sequence>
<dbReference type="EMBL" id="LR593887">
    <property type="protein sequence ID" value="VTR97044.1"/>
    <property type="molecule type" value="Genomic_DNA"/>
</dbReference>
<evidence type="ECO:0000313" key="1">
    <source>
        <dbReference type="EMBL" id="VIP00813.1"/>
    </source>
</evidence>
<keyword evidence="2" id="KW-1185">Reference proteome</keyword>